<gene>
    <name evidence="2" type="ORF">TNS_ORF406</name>
</gene>
<feature type="domain" description="F-box" evidence="1">
    <location>
        <begin position="1"/>
        <end position="45"/>
    </location>
</feature>
<dbReference type="PROSITE" id="PS50181">
    <property type="entry name" value="FBOX"/>
    <property type="match status" value="1"/>
</dbReference>
<dbReference type="CDD" id="cd09917">
    <property type="entry name" value="F-box_SF"/>
    <property type="match status" value="1"/>
</dbReference>
<accession>V9SGU6</accession>
<dbReference type="Proteomes" id="UP000232615">
    <property type="component" value="Segment"/>
</dbReference>
<dbReference type="SUPFAM" id="SSF81383">
    <property type="entry name" value="F-box domain"/>
    <property type="match status" value="1"/>
</dbReference>
<organism evidence="2 3">
    <name type="scientific">Tunisvirus fontaine2</name>
    <dbReference type="NCBI Taxonomy" id="1421067"/>
    <lineage>
        <taxon>Viruses</taxon>
        <taxon>Varidnaviria</taxon>
        <taxon>Bamfordvirae</taxon>
        <taxon>Nucleocytoviricota</taxon>
        <taxon>Megaviricetes</taxon>
        <taxon>Pimascovirales</taxon>
        <taxon>Pimascovirales incertae sedis</taxon>
        <taxon>Marseilleviridae</taxon>
        <taxon>Losannavirus</taxon>
        <taxon>Losannavirus tunisense</taxon>
    </lineage>
</organism>
<evidence type="ECO:0000313" key="3">
    <source>
        <dbReference type="Proteomes" id="UP000232615"/>
    </source>
</evidence>
<dbReference type="Pfam" id="PF00646">
    <property type="entry name" value="F-box"/>
    <property type="match status" value="1"/>
</dbReference>
<evidence type="ECO:0000313" key="2">
    <source>
        <dbReference type="EMBL" id="AHC55124.1"/>
    </source>
</evidence>
<keyword evidence="3" id="KW-1185">Reference proteome</keyword>
<name>V9SGU6_9VIRU</name>
<evidence type="ECO:0000259" key="1">
    <source>
        <dbReference type="PROSITE" id="PS50181"/>
    </source>
</evidence>
<proteinExistence type="predicted"/>
<protein>
    <recommendedName>
        <fullName evidence="1">F-box domain-containing protein</fullName>
    </recommendedName>
</protein>
<sequence>MQTLPPECVAHILSFLDTKSALLFSETSNLYNEIVFTHKNKVQNYIVERKDENSEIFLVIDMSGNMNFSETKKDTGVTRDIFGEIVPCLITTTKKGPLLKKERHGVWEETISKELVKRTGSLWVNGRLIYIHVQHDNSEYFALPVDDPAKDGFPWGGYTLRVSFWRRSDYNFRSCDEKQYPAFYEAVELSPFSHCCPKHQGELPAPLLPQVLR</sequence>
<reference evidence="2 3" key="1">
    <citation type="journal article" date="2014" name="Arch. Virol.">
        <title>Complete genome sequence of Tunisvirus, a new member of the proposed family Marseilleviridae.</title>
        <authorList>
            <person name="Aherfi S."/>
            <person name="Boughalmi M."/>
            <person name="Pagnier I."/>
            <person name="Fournous G."/>
            <person name="La Scola B."/>
            <person name="Raoult D."/>
            <person name="Colson P."/>
        </authorList>
    </citation>
    <scope>NUCLEOTIDE SEQUENCE [LARGE SCALE GENOMIC DNA]</scope>
    <source>
        <strain evidence="2 3">U484</strain>
    </source>
</reference>
<dbReference type="InterPro" id="IPR001810">
    <property type="entry name" value="F-box_dom"/>
</dbReference>
<dbReference type="InterPro" id="IPR036047">
    <property type="entry name" value="F-box-like_dom_sf"/>
</dbReference>
<dbReference type="EMBL" id="KF483846">
    <property type="protein sequence ID" value="AHC55124.1"/>
    <property type="molecule type" value="Genomic_DNA"/>
</dbReference>